<gene>
    <name evidence="1" type="ORF">DM868_09040</name>
</gene>
<comment type="caution">
    <text evidence="1">The sequence shown here is derived from an EMBL/GenBank/DDBJ whole genome shotgun (WGS) entry which is preliminary data.</text>
</comment>
<dbReference type="InterPro" id="IPR007497">
    <property type="entry name" value="SIMPL/DUF541"/>
</dbReference>
<evidence type="ECO:0000313" key="1">
    <source>
        <dbReference type="EMBL" id="TKR25556.1"/>
    </source>
</evidence>
<organism evidence="1 2">
    <name type="scientific">Natronomonas salsuginis</name>
    <dbReference type="NCBI Taxonomy" id="2217661"/>
    <lineage>
        <taxon>Archaea</taxon>
        <taxon>Methanobacteriati</taxon>
        <taxon>Methanobacteriota</taxon>
        <taxon>Stenosarchaea group</taxon>
        <taxon>Halobacteria</taxon>
        <taxon>Halobacteriales</taxon>
        <taxon>Natronomonadaceae</taxon>
        <taxon>Natronomonas</taxon>
    </lineage>
</organism>
<proteinExistence type="predicted"/>
<dbReference type="GO" id="GO:0006974">
    <property type="term" value="P:DNA damage response"/>
    <property type="evidence" value="ECO:0007669"/>
    <property type="project" value="TreeGrafter"/>
</dbReference>
<keyword evidence="2" id="KW-1185">Reference proteome</keyword>
<dbReference type="OrthoDB" id="12132at2157"/>
<name>A0A4U5JBI2_9EURY</name>
<sequence>MQRDRLAVLIILVSILAMTLVGVAVVSPIGAQSPDDAADRTISVDAVGGADAPPDRAVVRVAAVAEGDDPGAVRDDLESTADALRSNLDEAGVSDDAYETTDYRIDSYRPRPQDGRDVPEYRGAHAFEVTLDDPARVSAVIDAAADADAEVQNVEFTLSEATRTELREEAIANAMGDARTQADAIAKNGELHVTSIATVDATQRNFTPVRYGMAAGDGAAGQSTSVDLGDVSVEYAVKVTYNTTTG</sequence>
<dbReference type="Pfam" id="PF04402">
    <property type="entry name" value="SIMPL"/>
    <property type="match status" value="1"/>
</dbReference>
<dbReference type="EMBL" id="QKNX01000003">
    <property type="protein sequence ID" value="TKR25556.1"/>
    <property type="molecule type" value="Genomic_DNA"/>
</dbReference>
<dbReference type="InterPro" id="IPR052022">
    <property type="entry name" value="26kDa_periplasmic_antigen"/>
</dbReference>
<dbReference type="PANTHER" id="PTHR34387:SF2">
    <property type="entry name" value="SLR1258 PROTEIN"/>
    <property type="match status" value="1"/>
</dbReference>
<dbReference type="Gene3D" id="3.30.70.2970">
    <property type="entry name" value="Protein of unknown function (DUF541), domain 2"/>
    <property type="match status" value="1"/>
</dbReference>
<evidence type="ECO:0000313" key="2">
    <source>
        <dbReference type="Proteomes" id="UP000308037"/>
    </source>
</evidence>
<dbReference type="Proteomes" id="UP000308037">
    <property type="component" value="Unassembled WGS sequence"/>
</dbReference>
<dbReference type="RefSeq" id="WP_137276556.1">
    <property type="nucleotide sequence ID" value="NZ_QKNX01000003.1"/>
</dbReference>
<dbReference type="AlphaFoldDB" id="A0A4U5JBI2"/>
<dbReference type="Gene3D" id="3.30.110.170">
    <property type="entry name" value="Protein of unknown function (DUF541), domain 1"/>
    <property type="match status" value="1"/>
</dbReference>
<dbReference type="PANTHER" id="PTHR34387">
    <property type="entry name" value="SLR1258 PROTEIN"/>
    <property type="match status" value="1"/>
</dbReference>
<protein>
    <submittedName>
        <fullName evidence="1">DUF541 domain-containing protein</fullName>
    </submittedName>
</protein>
<reference evidence="1 2" key="1">
    <citation type="submission" date="2019-04" db="EMBL/GenBank/DDBJ databases">
        <title>Natronomonas sp. F20-122 a newhaloarchaeon isolated from a saline saltern of Isla Bacuta, Huelva, Spain.</title>
        <authorList>
            <person name="Duran-Viseras A."/>
            <person name="Sanchez-Porro C."/>
            <person name="Ventosa A."/>
        </authorList>
    </citation>
    <scope>NUCLEOTIDE SEQUENCE [LARGE SCALE GENOMIC DNA]</scope>
    <source>
        <strain evidence="1 2">F20-122</strain>
    </source>
</reference>
<accession>A0A4U5JBI2</accession>